<evidence type="ECO:0000259" key="8">
    <source>
        <dbReference type="Pfam" id="PF14537"/>
    </source>
</evidence>
<keyword evidence="3" id="KW-0349">Heme</keyword>
<feature type="chain" id="PRO_5044389257" evidence="7">
    <location>
        <begin position="24"/>
        <end position="148"/>
    </location>
</feature>
<dbReference type="InterPro" id="IPR012286">
    <property type="entry name" value="Tetrahaem_cytochrome"/>
</dbReference>
<evidence type="ECO:0000256" key="7">
    <source>
        <dbReference type="SAM" id="SignalP"/>
    </source>
</evidence>
<dbReference type="PROSITE" id="PS51257">
    <property type="entry name" value="PROKAR_LIPOPROTEIN"/>
    <property type="match status" value="1"/>
</dbReference>
<keyword evidence="2" id="KW-0813">Transport</keyword>
<proteinExistence type="predicted"/>
<dbReference type="EMBL" id="PPTY01000003">
    <property type="protein sequence ID" value="RDB87848.1"/>
    <property type="molecule type" value="Genomic_DNA"/>
</dbReference>
<name>A0A369NDW6_EGGLN</name>
<dbReference type="OMA" id="GFNPHKA"/>
<dbReference type="AlphaFoldDB" id="A0A369NDW6"/>
<evidence type="ECO:0000256" key="6">
    <source>
        <dbReference type="ARBA" id="ARBA00023004"/>
    </source>
</evidence>
<protein>
    <submittedName>
        <fullName evidence="9">Cytochrome C</fullName>
    </submittedName>
</protein>
<comment type="caution">
    <text evidence="9">The sequence shown here is derived from an EMBL/GenBank/DDBJ whole genome shotgun (WGS) entry which is preliminary data.</text>
</comment>
<evidence type="ECO:0000313" key="9">
    <source>
        <dbReference type="EMBL" id="RDB87848.1"/>
    </source>
</evidence>
<keyword evidence="5" id="KW-0249">Electron transport</keyword>
<evidence type="ECO:0000256" key="5">
    <source>
        <dbReference type="ARBA" id="ARBA00022982"/>
    </source>
</evidence>
<evidence type="ECO:0000256" key="1">
    <source>
        <dbReference type="ARBA" id="ARBA00004196"/>
    </source>
</evidence>
<evidence type="ECO:0000313" key="11">
    <source>
        <dbReference type="Proteomes" id="UP000253857"/>
    </source>
</evidence>
<evidence type="ECO:0000256" key="2">
    <source>
        <dbReference type="ARBA" id="ARBA00022448"/>
    </source>
</evidence>
<keyword evidence="6" id="KW-0408">Iron</keyword>
<keyword evidence="4" id="KW-0479">Metal-binding</keyword>
<gene>
    <name evidence="10" type="ORF">C1853_08785</name>
    <name evidence="9" type="ORF">C1871_03425</name>
</gene>
<dbReference type="EMBL" id="PPUQ01000010">
    <property type="protein sequence ID" value="RDC37896.1"/>
    <property type="molecule type" value="Genomic_DNA"/>
</dbReference>
<dbReference type="GO" id="GO:0046872">
    <property type="term" value="F:metal ion binding"/>
    <property type="evidence" value="ECO:0007669"/>
    <property type="project" value="UniProtKB-KW"/>
</dbReference>
<dbReference type="RefSeq" id="WP_009304875.1">
    <property type="nucleotide sequence ID" value="NZ_JBBNLL010000043.1"/>
</dbReference>
<dbReference type="Proteomes" id="UP000253857">
    <property type="component" value="Unassembled WGS sequence"/>
</dbReference>
<evidence type="ECO:0000313" key="12">
    <source>
        <dbReference type="Proteomes" id="UP000253915"/>
    </source>
</evidence>
<sequence length="148" mass="15159">MPDVKRKNLLMAVCTVLATVALAATLGGCAPSQPSGDAGNGGADAASYPVGSLKAVHVAGQLDDADEYPNKLCLSCHDRTTINAANEDFGGIEGFNPHKAHLEAGDCTSCHSVDGTSTLSCNECHDAPLPEGWQSAERGSGPLHSLTK</sequence>
<dbReference type="InterPro" id="IPR036280">
    <property type="entry name" value="Multihaem_cyt_sf"/>
</dbReference>
<keyword evidence="7" id="KW-0732">Signal</keyword>
<comment type="subcellular location">
    <subcellularLocation>
        <location evidence="1">Cell envelope</location>
    </subcellularLocation>
</comment>
<evidence type="ECO:0000313" key="10">
    <source>
        <dbReference type="EMBL" id="RDC37896.1"/>
    </source>
</evidence>
<accession>A0A369NDW6</accession>
<dbReference type="Gene3D" id="1.10.1130.10">
    <property type="entry name" value="Flavocytochrome C3, Chain A"/>
    <property type="match status" value="1"/>
</dbReference>
<organism evidence="9 11">
    <name type="scientific">Eggerthella lenta</name>
    <name type="common">Eubacterium lentum</name>
    <dbReference type="NCBI Taxonomy" id="84112"/>
    <lineage>
        <taxon>Bacteria</taxon>
        <taxon>Bacillati</taxon>
        <taxon>Actinomycetota</taxon>
        <taxon>Coriobacteriia</taxon>
        <taxon>Eggerthellales</taxon>
        <taxon>Eggerthellaceae</taxon>
        <taxon>Eggerthella</taxon>
    </lineage>
</organism>
<dbReference type="SUPFAM" id="SSF48695">
    <property type="entry name" value="Multiheme cytochromes"/>
    <property type="match status" value="1"/>
</dbReference>
<evidence type="ECO:0000256" key="4">
    <source>
        <dbReference type="ARBA" id="ARBA00022723"/>
    </source>
</evidence>
<evidence type="ECO:0000256" key="3">
    <source>
        <dbReference type="ARBA" id="ARBA00022617"/>
    </source>
</evidence>
<dbReference type="GO" id="GO:0030313">
    <property type="term" value="C:cell envelope"/>
    <property type="evidence" value="ECO:0007669"/>
    <property type="project" value="UniProtKB-SubCell"/>
</dbReference>
<feature type="domain" description="Tetrahaem cytochrome" evidence="8">
    <location>
        <begin position="57"/>
        <end position="126"/>
    </location>
</feature>
<dbReference type="Proteomes" id="UP000253915">
    <property type="component" value="Unassembled WGS sequence"/>
</dbReference>
<feature type="signal peptide" evidence="7">
    <location>
        <begin position="1"/>
        <end position="23"/>
    </location>
</feature>
<dbReference type="Pfam" id="PF14537">
    <property type="entry name" value="Cytochrom_c3_2"/>
    <property type="match status" value="1"/>
</dbReference>
<reference evidence="11 12" key="1">
    <citation type="journal article" date="2018" name="Elife">
        <title>Discovery and characterization of a prevalent human gut bacterial enzyme sufficient for the inactivation of a family of plant toxins.</title>
        <authorList>
            <person name="Koppel N."/>
            <person name="Bisanz J.E."/>
            <person name="Pandelia M.E."/>
            <person name="Turnbaugh P.J."/>
            <person name="Balskus E.P."/>
        </authorList>
    </citation>
    <scope>NUCLEOTIDE SEQUENCE [LARGE SCALE GENOMIC DNA]</scope>
    <source>
        <strain evidence="10 12">16A</strain>
        <strain evidence="9 11">FAA1-1-60AUCSF</strain>
    </source>
</reference>